<organism evidence="2 3">
    <name type="scientific">Brevibacterium rongguiense</name>
    <dbReference type="NCBI Taxonomy" id="2695267"/>
    <lineage>
        <taxon>Bacteria</taxon>
        <taxon>Bacillati</taxon>
        <taxon>Actinomycetota</taxon>
        <taxon>Actinomycetes</taxon>
        <taxon>Micrococcales</taxon>
        <taxon>Brevibacteriaceae</taxon>
        <taxon>Brevibacterium</taxon>
    </lineage>
</organism>
<accession>A0A6N9H6J9</accession>
<feature type="transmembrane region" description="Helical" evidence="1">
    <location>
        <begin position="48"/>
        <end position="67"/>
    </location>
</feature>
<dbReference type="AlphaFoldDB" id="A0A6N9H6J9"/>
<keyword evidence="1" id="KW-1133">Transmembrane helix</keyword>
<evidence type="ECO:0000313" key="2">
    <source>
        <dbReference type="EMBL" id="MYM19501.1"/>
    </source>
</evidence>
<keyword evidence="1" id="KW-0812">Transmembrane</keyword>
<evidence type="ECO:0000313" key="3">
    <source>
        <dbReference type="Proteomes" id="UP000469215"/>
    </source>
</evidence>
<proteinExistence type="predicted"/>
<feature type="transmembrane region" description="Helical" evidence="1">
    <location>
        <begin position="14"/>
        <end position="36"/>
    </location>
</feature>
<sequence>MGTGLGIIGTAQSYLFIAITVGVFLLELVALIDALRYSGEAYRAAGKLTKGGWCGILGGAAVVGFLAMPPLSIMPMFVSILGFVAAAVYFLDVRKAVRSIDPKFRGR</sequence>
<name>A0A6N9H6J9_9MICO</name>
<protein>
    <submittedName>
        <fullName evidence="2">DUF2516 family protein</fullName>
    </submittedName>
</protein>
<gene>
    <name evidence="2" type="ORF">GSY69_05840</name>
</gene>
<comment type="caution">
    <text evidence="2">The sequence shown here is derived from an EMBL/GenBank/DDBJ whole genome shotgun (WGS) entry which is preliminary data.</text>
</comment>
<feature type="transmembrane region" description="Helical" evidence="1">
    <location>
        <begin position="73"/>
        <end position="91"/>
    </location>
</feature>
<evidence type="ECO:0000256" key="1">
    <source>
        <dbReference type="SAM" id="Phobius"/>
    </source>
</evidence>
<dbReference type="RefSeq" id="WP_160952936.1">
    <property type="nucleotide sequence ID" value="NZ_WWEQ01000018.1"/>
</dbReference>
<dbReference type="InterPro" id="IPR019662">
    <property type="entry name" value="DUF2516"/>
</dbReference>
<keyword evidence="1" id="KW-0472">Membrane</keyword>
<reference evidence="2 3" key="1">
    <citation type="submission" date="2020-01" db="EMBL/GenBank/DDBJ databases">
        <authorList>
            <person name="Deng T."/>
        </authorList>
    </citation>
    <scope>NUCLEOTIDE SEQUENCE [LARGE SCALE GENOMIC DNA]</scope>
    <source>
        <strain evidence="2 3">5221</strain>
    </source>
</reference>
<keyword evidence="3" id="KW-1185">Reference proteome</keyword>
<dbReference type="EMBL" id="WWEQ01000018">
    <property type="protein sequence ID" value="MYM19501.1"/>
    <property type="molecule type" value="Genomic_DNA"/>
</dbReference>
<dbReference type="Pfam" id="PF10724">
    <property type="entry name" value="DUF2516"/>
    <property type="match status" value="1"/>
</dbReference>
<dbReference type="Proteomes" id="UP000469215">
    <property type="component" value="Unassembled WGS sequence"/>
</dbReference>